<dbReference type="HOGENOM" id="CLU_1075835_0_0_1"/>
<gene>
    <name evidence="2" type="ORF">M436DRAFT_23805</name>
</gene>
<dbReference type="EMBL" id="KL584706">
    <property type="protein sequence ID" value="KEQ74925.1"/>
    <property type="molecule type" value="Genomic_DNA"/>
</dbReference>
<reference evidence="2 3" key="1">
    <citation type="journal article" date="2014" name="BMC Genomics">
        <title>Genome sequencing of four Aureobasidium pullulans varieties: biotechnological potential, stress tolerance, and description of new species.</title>
        <authorList>
            <person name="Gostin Ar C."/>
            <person name="Ohm R.A."/>
            <person name="Kogej T."/>
            <person name="Sonjak S."/>
            <person name="Turk M."/>
            <person name="Zajc J."/>
            <person name="Zalar P."/>
            <person name="Grube M."/>
            <person name="Sun H."/>
            <person name="Han J."/>
            <person name="Sharma A."/>
            <person name="Chiniquy J."/>
            <person name="Ngan C.Y."/>
            <person name="Lipzen A."/>
            <person name="Barry K."/>
            <person name="Grigoriev I.V."/>
            <person name="Gunde-Cimerman N."/>
        </authorList>
    </citation>
    <scope>NUCLEOTIDE SEQUENCE [LARGE SCALE GENOMIC DNA]</scope>
    <source>
        <strain evidence="2 3">CBS 147.97</strain>
    </source>
</reference>
<name>A0A074WP65_9PEZI</name>
<dbReference type="OrthoDB" id="3958764at2759"/>
<dbReference type="RefSeq" id="XP_013428858.1">
    <property type="nucleotide sequence ID" value="XM_013573404.1"/>
</dbReference>
<dbReference type="Proteomes" id="UP000027730">
    <property type="component" value="Unassembled WGS sequence"/>
</dbReference>
<dbReference type="Pfam" id="PF26176">
    <property type="entry name" value="zf_C2H2_17_2"/>
    <property type="match status" value="1"/>
</dbReference>
<evidence type="ECO:0000259" key="1">
    <source>
        <dbReference type="Pfam" id="PF26176"/>
    </source>
</evidence>
<feature type="non-terminal residue" evidence="2">
    <location>
        <position position="259"/>
    </location>
</feature>
<evidence type="ECO:0000313" key="3">
    <source>
        <dbReference type="Proteomes" id="UP000027730"/>
    </source>
</evidence>
<dbReference type="GeneID" id="25408113"/>
<keyword evidence="3" id="KW-1185">Reference proteome</keyword>
<accession>A0A074WP65</accession>
<proteinExistence type="predicted"/>
<evidence type="ECO:0000313" key="2">
    <source>
        <dbReference type="EMBL" id="KEQ74925.1"/>
    </source>
</evidence>
<dbReference type="AlphaFoldDB" id="A0A074WP65"/>
<dbReference type="InterPro" id="IPR059095">
    <property type="entry name" value="Znf_C2H2_17_2nd"/>
</dbReference>
<protein>
    <recommendedName>
        <fullName evidence="1">C2H2-domain containing protein second zinc finger domain-containing protein</fullName>
    </recommendedName>
</protein>
<organism evidence="2 3">
    <name type="scientific">Aureobasidium namibiae CBS 147.97</name>
    <dbReference type="NCBI Taxonomy" id="1043004"/>
    <lineage>
        <taxon>Eukaryota</taxon>
        <taxon>Fungi</taxon>
        <taxon>Dikarya</taxon>
        <taxon>Ascomycota</taxon>
        <taxon>Pezizomycotina</taxon>
        <taxon>Dothideomycetes</taxon>
        <taxon>Dothideomycetidae</taxon>
        <taxon>Dothideales</taxon>
        <taxon>Saccotheciaceae</taxon>
        <taxon>Aureobasidium</taxon>
    </lineage>
</organism>
<feature type="domain" description="C2H2-domain containing protein second zinc finger" evidence="1">
    <location>
        <begin position="227"/>
        <end position="254"/>
    </location>
</feature>
<sequence>MSTLLPQTIDILTSGRKPTIDELKSIPWIDTKDPVTYFCLVEKLDRLGNVIERGLKVGCAWSEDGGARRRRTDHDNPINSIKWAKEGSPFHALLNSAAKDETIHKHWGILSRGAPFQRTTDADDYLAARYFQVEAMLSAALGASKDGMNNPEYLAMKWWAADPQVDAGVDDEVEASPWDGLDSHCAMEDRFARRSSVPVESRAQTRLAVSAKSSRMYKAKAVANDKFLCTYVDCERSQPGNGFPNSQNHRAHLKWHEKN</sequence>